<dbReference type="Pfam" id="PF00656">
    <property type="entry name" value="Peptidase_C14"/>
    <property type="match status" value="1"/>
</dbReference>
<dbReference type="PANTHER" id="PTHR22576:SF37">
    <property type="entry name" value="MUCOSA-ASSOCIATED LYMPHOID TISSUE LYMPHOMA TRANSLOCATION PROTEIN 1"/>
    <property type="match status" value="1"/>
</dbReference>
<dbReference type="SUPFAM" id="SSF52129">
    <property type="entry name" value="Caspase-like"/>
    <property type="match status" value="1"/>
</dbReference>
<evidence type="ECO:0000256" key="2">
    <source>
        <dbReference type="SAM" id="Phobius"/>
    </source>
</evidence>
<reference evidence="5" key="1">
    <citation type="journal article" date="2020" name="Syst. Appl. Microbiol.">
        <title>Streptomyces alkaliterrae sp. nov., isolated from an alkaline soil, and emended descriptions of Streptomyces alkaliphilus, Streptomyces calidiresistens and Streptomyces durbertensis.</title>
        <authorList>
            <person name="Swiecimska M."/>
            <person name="Golinska P."/>
            <person name="Nouioui I."/>
            <person name="Wypij M."/>
            <person name="Rai M."/>
            <person name="Sangal V."/>
            <person name="Goodfellow M."/>
        </authorList>
    </citation>
    <scope>NUCLEOTIDE SEQUENCE [LARGE SCALE GENOMIC DNA]</scope>
    <source>
        <strain evidence="5">DSM 104538</strain>
    </source>
</reference>
<keyword evidence="2" id="KW-0472">Membrane</keyword>
<dbReference type="Proteomes" id="UP000766698">
    <property type="component" value="Unassembled WGS sequence"/>
</dbReference>
<dbReference type="PANTHER" id="PTHR22576">
    <property type="entry name" value="MUCOSA ASSOCIATED LYMPHOID TISSUE LYMPHOMA TRANSLOCATION PROTEIN 1/PARACASPASE"/>
    <property type="match status" value="1"/>
</dbReference>
<evidence type="ECO:0000313" key="5">
    <source>
        <dbReference type="Proteomes" id="UP000766698"/>
    </source>
</evidence>
<keyword evidence="2" id="KW-0812">Transmembrane</keyword>
<feature type="transmembrane region" description="Helical" evidence="2">
    <location>
        <begin position="468"/>
        <end position="498"/>
    </location>
</feature>
<dbReference type="RefSeq" id="WP_182854032.1">
    <property type="nucleotide sequence ID" value="NZ_WMLF01000027.1"/>
</dbReference>
<dbReference type="InterPro" id="IPR018247">
    <property type="entry name" value="EF_Hand_1_Ca_BS"/>
</dbReference>
<sequence length="602" mass="63929">MTGSRHALIVANDNYLDEGLKRLLSPSQDAVALAEVLGDPLIGDFAVQVSQNEPSHEISMRVDDFFSERRPADSLLLHFSCHGLKNPSGELYFAAPNTVPSRLASTAVPADFVRRCMAASRARSIVLFLDCCYGGAFTQGMRARAAGEAHVLEAFAGEKLGGGRGWAVITASNSMEYAFEGSELAESVGPQPSVFTQALVKGLYTGEADLDEDGRVSLDELYEYVFDRVRARNPHQTPSRSVDLQGEVYLARSKRRKIIPVPVPEDLQQAILSPNAYTRRGAVAELRFRMESPELEIAAGARDALLQMAREDIRSIADEAGRAVAEVQLNVSPAVLEFGRVDQHAPSPHREIQLLGPPLARSCVPHPKEEWIHVAEQPDAWDVWVDTAEPGTLTGTLVLKGATGEVAVPVSAEVLAAPAASEVSVPRSEPKEPPRTPPTSRPRESSAASSEPATSVPPKVDGRRGGSAWSWILASSVGALVAGSVASVFAVLGVVTAVEAATEIIRSTAAGLEGRLTAAGERLESLRGSSLVGLILAVLAAVLVAVTRYGARTTERPPESAAWQRAAEICSGVAKGLCRFAIPVLALLFIAALVALKVAANA</sequence>
<proteinExistence type="predicted"/>
<keyword evidence="2" id="KW-1133">Transmembrane helix</keyword>
<dbReference type="InterPro" id="IPR052039">
    <property type="entry name" value="Caspase-related_regulators"/>
</dbReference>
<comment type="caution">
    <text evidence="4">The sequence shown here is derived from an EMBL/GenBank/DDBJ whole genome shotgun (WGS) entry which is preliminary data.</text>
</comment>
<feature type="region of interest" description="Disordered" evidence="1">
    <location>
        <begin position="419"/>
        <end position="462"/>
    </location>
</feature>
<keyword evidence="5" id="KW-1185">Reference proteome</keyword>
<dbReference type="PROSITE" id="PS00018">
    <property type="entry name" value="EF_HAND_1"/>
    <property type="match status" value="1"/>
</dbReference>
<dbReference type="EMBL" id="WMLF01000027">
    <property type="protein sequence ID" value="MBB1242608.1"/>
    <property type="molecule type" value="Genomic_DNA"/>
</dbReference>
<evidence type="ECO:0000256" key="1">
    <source>
        <dbReference type="SAM" id="MobiDB-lite"/>
    </source>
</evidence>
<dbReference type="Gene3D" id="3.40.50.1460">
    <property type="match status" value="1"/>
</dbReference>
<feature type="transmembrane region" description="Helical" evidence="2">
    <location>
        <begin position="580"/>
        <end position="600"/>
    </location>
</feature>
<gene>
    <name evidence="4" type="ORF">GL263_03335</name>
</gene>
<dbReference type="InterPro" id="IPR029030">
    <property type="entry name" value="Caspase-like_dom_sf"/>
</dbReference>
<feature type="compositionally biased region" description="Low complexity" evidence="1">
    <location>
        <begin position="445"/>
        <end position="458"/>
    </location>
</feature>
<evidence type="ECO:0000313" key="4">
    <source>
        <dbReference type="EMBL" id="MBB1242608.1"/>
    </source>
</evidence>
<accession>A0ABR6EBR2</accession>
<evidence type="ECO:0000259" key="3">
    <source>
        <dbReference type="Pfam" id="PF00656"/>
    </source>
</evidence>
<dbReference type="NCBIfam" id="NF047832">
    <property type="entry name" value="caspase_w_EACC1"/>
    <property type="match status" value="1"/>
</dbReference>
<protein>
    <submittedName>
        <fullName evidence="4">Caspase family protein</fullName>
    </submittedName>
</protein>
<dbReference type="InterPro" id="IPR011600">
    <property type="entry name" value="Pept_C14_caspase"/>
</dbReference>
<name>A0ABR6EBR2_9ACTN</name>
<feature type="domain" description="Peptidase C14 caspase" evidence="3">
    <location>
        <begin position="5"/>
        <end position="248"/>
    </location>
</feature>
<organism evidence="4 5">
    <name type="scientific">Streptomyces durbertensis</name>
    <dbReference type="NCBI Taxonomy" id="2448886"/>
    <lineage>
        <taxon>Bacteria</taxon>
        <taxon>Bacillati</taxon>
        <taxon>Actinomycetota</taxon>
        <taxon>Actinomycetes</taxon>
        <taxon>Kitasatosporales</taxon>
        <taxon>Streptomycetaceae</taxon>
        <taxon>Streptomyces</taxon>
    </lineage>
</organism>
<feature type="transmembrane region" description="Helical" evidence="2">
    <location>
        <begin position="531"/>
        <end position="551"/>
    </location>
</feature>